<evidence type="ECO:0000313" key="4">
    <source>
        <dbReference type="EMBL" id="ACK52302.1"/>
    </source>
</evidence>
<dbReference type="eggNOG" id="COG3616">
    <property type="taxonomic scope" value="Bacteria"/>
</dbReference>
<sequence length="383" mass="40172">MTAEIEQKALGPFAALIGAPDGRKRLNTPSLILDLDVFDANVARMQAICDANGVNLRPHAKSHKSSRIAQAQREAGAIGVCCATINEAEAMAVAGVGGLLITAPLVTDVKISRLCDLCARAPDTMAVIDNADNALALSAAFAGRPALNVLVDLDIGHHRTGAVDPAAAFKLARMIAATPNLTLQGVQAYGGHFQHIPDAAKRGAAAAQGREQLKALLALMRDAQLETGIVTGAGTGTHGLDGSSGVFTEIQAGSYIFMDAEYATINYEGGDWPFGFSLFVQTSVLSANLPTQVTTDAGTKSFALNGPPPRIVSASLHGAAYGFAGDEHGRVMLEHGMGRPQIGERLECIVSHCDPTVCLYDYFVCVRGQKVVDVWKIDARGRA</sequence>
<dbReference type="STRING" id="395965.Msil_3403"/>
<dbReference type="InterPro" id="IPR051466">
    <property type="entry name" value="D-amino_acid_metab_enzyme"/>
</dbReference>
<dbReference type="CDD" id="cd06819">
    <property type="entry name" value="PLPDE_III_LS_D-TA"/>
    <property type="match status" value="1"/>
</dbReference>
<evidence type="ECO:0000256" key="2">
    <source>
        <dbReference type="ARBA" id="ARBA00023239"/>
    </source>
</evidence>
<dbReference type="InterPro" id="IPR029066">
    <property type="entry name" value="PLP-binding_barrel"/>
</dbReference>
<dbReference type="Gene3D" id="3.20.20.10">
    <property type="entry name" value="Alanine racemase"/>
    <property type="match status" value="1"/>
</dbReference>
<dbReference type="SMART" id="SM01119">
    <property type="entry name" value="D-ser_dehydrat"/>
    <property type="match status" value="1"/>
</dbReference>
<dbReference type="Pfam" id="PF14031">
    <property type="entry name" value="D-ser_dehydrat"/>
    <property type="match status" value="1"/>
</dbReference>
<evidence type="ECO:0000259" key="3">
    <source>
        <dbReference type="SMART" id="SM01119"/>
    </source>
</evidence>
<dbReference type="RefSeq" id="WP_012592371.1">
    <property type="nucleotide sequence ID" value="NC_011666.1"/>
</dbReference>
<dbReference type="GO" id="GO:0008721">
    <property type="term" value="F:D-serine ammonia-lyase activity"/>
    <property type="evidence" value="ECO:0007669"/>
    <property type="project" value="TreeGrafter"/>
</dbReference>
<dbReference type="HOGENOM" id="CLU_031639_2_0_5"/>
<organism evidence="4 5">
    <name type="scientific">Methylocella silvestris (strain DSM 15510 / CIP 108128 / LMG 27833 / NCIMB 13906 / BL2)</name>
    <dbReference type="NCBI Taxonomy" id="395965"/>
    <lineage>
        <taxon>Bacteria</taxon>
        <taxon>Pseudomonadati</taxon>
        <taxon>Pseudomonadota</taxon>
        <taxon>Alphaproteobacteria</taxon>
        <taxon>Hyphomicrobiales</taxon>
        <taxon>Beijerinckiaceae</taxon>
        <taxon>Methylocella</taxon>
    </lineage>
</organism>
<reference evidence="4 5" key="1">
    <citation type="journal article" date="2010" name="J. Bacteriol.">
        <title>Complete genome sequence of the aerobic facultative methanotroph Methylocella silvestris BL2.</title>
        <authorList>
            <person name="Chen Y."/>
            <person name="Crombie A."/>
            <person name="Rahman M.T."/>
            <person name="Dedysh S.N."/>
            <person name="Liesack W."/>
            <person name="Stott M.B."/>
            <person name="Alam M."/>
            <person name="Theisen A.R."/>
            <person name="Murrell J.C."/>
            <person name="Dunfield P.F."/>
        </authorList>
    </citation>
    <scope>NUCLEOTIDE SEQUENCE [LARGE SCALE GENOMIC DNA]</scope>
    <source>
        <strain evidence="5">DSM 15510 / CIP 108128 / LMG 27833 / NCIMB 13906 / BL2</strain>
    </source>
</reference>
<dbReference type="InterPro" id="IPR042208">
    <property type="entry name" value="D-ser_dehydrat-like_sf"/>
</dbReference>
<dbReference type="Pfam" id="PF01168">
    <property type="entry name" value="Ala_racemase_N"/>
    <property type="match status" value="1"/>
</dbReference>
<dbReference type="OrthoDB" id="9772497at2"/>
<comment type="similarity">
    <text evidence="1">Belongs to the DSD1 family.</text>
</comment>
<evidence type="ECO:0000313" key="5">
    <source>
        <dbReference type="Proteomes" id="UP000002257"/>
    </source>
</evidence>
<gene>
    <name evidence="4" type="ordered locus">Msil_3403</name>
</gene>
<protein>
    <submittedName>
        <fullName evidence="4">Alanine racemase domain protein</fullName>
    </submittedName>
</protein>
<dbReference type="Gene3D" id="2.40.37.20">
    <property type="entry name" value="D-serine dehydratase-like domain"/>
    <property type="match status" value="1"/>
</dbReference>
<name>B8ES87_METSB</name>
<dbReference type="EMBL" id="CP001280">
    <property type="protein sequence ID" value="ACK52302.1"/>
    <property type="molecule type" value="Genomic_DNA"/>
</dbReference>
<dbReference type="KEGG" id="msl:Msil_3403"/>
<dbReference type="InterPro" id="IPR001608">
    <property type="entry name" value="Ala_racemase_N"/>
</dbReference>
<accession>B8ES87</accession>
<feature type="domain" description="D-serine dehydratase-like" evidence="3">
    <location>
        <begin position="277"/>
        <end position="367"/>
    </location>
</feature>
<evidence type="ECO:0000256" key="1">
    <source>
        <dbReference type="ARBA" id="ARBA00005323"/>
    </source>
</evidence>
<dbReference type="SUPFAM" id="SSF51419">
    <property type="entry name" value="PLP-binding barrel"/>
    <property type="match status" value="1"/>
</dbReference>
<dbReference type="InterPro" id="IPR026956">
    <property type="entry name" value="D-ser_dehydrat-like_dom"/>
</dbReference>
<dbReference type="AlphaFoldDB" id="B8ES87"/>
<dbReference type="PANTHER" id="PTHR28004:SF2">
    <property type="entry name" value="D-SERINE DEHYDRATASE"/>
    <property type="match status" value="1"/>
</dbReference>
<keyword evidence="5" id="KW-1185">Reference proteome</keyword>
<dbReference type="PANTHER" id="PTHR28004">
    <property type="entry name" value="ZGC:162816-RELATED"/>
    <property type="match status" value="1"/>
</dbReference>
<dbReference type="GO" id="GO:0036088">
    <property type="term" value="P:D-serine catabolic process"/>
    <property type="evidence" value="ECO:0007669"/>
    <property type="project" value="TreeGrafter"/>
</dbReference>
<proteinExistence type="inferred from homology"/>
<dbReference type="Proteomes" id="UP000002257">
    <property type="component" value="Chromosome"/>
</dbReference>
<keyword evidence="2" id="KW-0456">Lyase</keyword>